<protein>
    <recommendedName>
        <fullName evidence="2 6">peptidylprolyl isomerase</fullName>
        <ecNumber evidence="2 6">5.2.1.8</ecNumber>
    </recommendedName>
</protein>
<dbReference type="GO" id="GO:0005783">
    <property type="term" value="C:endoplasmic reticulum"/>
    <property type="evidence" value="ECO:0007669"/>
    <property type="project" value="TreeGrafter"/>
</dbReference>
<accession>W6MW85</accession>
<dbReference type="AlphaFoldDB" id="W6MW85"/>
<proteinExistence type="inferred from homology"/>
<evidence type="ECO:0000256" key="2">
    <source>
        <dbReference type="ARBA" id="ARBA00013194"/>
    </source>
</evidence>
<feature type="domain" description="PPIase FKBP-type" evidence="7">
    <location>
        <begin position="1"/>
        <end position="77"/>
    </location>
</feature>
<evidence type="ECO:0000313" key="8">
    <source>
        <dbReference type="EMBL" id="CDK27005.1"/>
    </source>
</evidence>
<dbReference type="InterPro" id="IPR001179">
    <property type="entry name" value="PPIase_FKBP_dom"/>
</dbReference>
<evidence type="ECO:0000259" key="7">
    <source>
        <dbReference type="PROSITE" id="PS50059"/>
    </source>
</evidence>
<dbReference type="RefSeq" id="XP_022459001.1">
    <property type="nucleotide sequence ID" value="XM_022603280.1"/>
</dbReference>
<reference evidence="8" key="1">
    <citation type="submission" date="2013-12" db="EMBL/GenBank/DDBJ databases">
        <authorList>
            <person name="Genoscope - CEA"/>
        </authorList>
    </citation>
    <scope>NUCLEOTIDE SEQUENCE</scope>
    <source>
        <strain evidence="8">CBS 1993</strain>
    </source>
</reference>
<evidence type="ECO:0000256" key="4">
    <source>
        <dbReference type="ARBA" id="ARBA00023235"/>
    </source>
</evidence>
<dbReference type="OrthoDB" id="1902587at2759"/>
<dbReference type="InterPro" id="IPR046357">
    <property type="entry name" value="PPIase_dom_sf"/>
</dbReference>
<keyword evidence="4 6" id="KW-0413">Isomerase</keyword>
<dbReference type="PANTHER" id="PTHR45779:SF7">
    <property type="entry name" value="PEPTIDYLPROLYL ISOMERASE"/>
    <property type="match status" value="1"/>
</dbReference>
<dbReference type="EC" id="5.2.1.8" evidence="2 6"/>
<reference evidence="8" key="2">
    <citation type="submission" date="2014-02" db="EMBL/GenBank/DDBJ databases">
        <title>Complete DNA sequence of /Kuraishia capsulata/ illustrates novel genomic features among budding yeasts (/Saccharomycotina/).</title>
        <authorList>
            <person name="Morales L."/>
            <person name="Noel B."/>
            <person name="Porcel B."/>
            <person name="Marcet-Houben M."/>
            <person name="Hullo M-F."/>
            <person name="Sacerdot C."/>
            <person name="Tekaia F."/>
            <person name="Leh-Louis V."/>
            <person name="Despons L."/>
            <person name="Khanna V."/>
            <person name="Aury J-M."/>
            <person name="Barbe V."/>
            <person name="Couloux A."/>
            <person name="Labadie K."/>
            <person name="Pelletier E."/>
            <person name="Souciet J-L."/>
            <person name="Boekhout T."/>
            <person name="Gabaldon T."/>
            <person name="Wincker P."/>
            <person name="Dujon B."/>
        </authorList>
    </citation>
    <scope>NUCLEOTIDE SEQUENCE</scope>
    <source>
        <strain evidence="8">CBS 1993</strain>
    </source>
</reference>
<comment type="catalytic activity">
    <reaction evidence="1 6">
        <text>[protein]-peptidylproline (omega=180) = [protein]-peptidylproline (omega=0)</text>
        <dbReference type="Rhea" id="RHEA:16237"/>
        <dbReference type="Rhea" id="RHEA-COMP:10747"/>
        <dbReference type="Rhea" id="RHEA-COMP:10748"/>
        <dbReference type="ChEBI" id="CHEBI:83833"/>
        <dbReference type="ChEBI" id="CHEBI:83834"/>
        <dbReference type="EC" id="5.2.1.8"/>
    </reaction>
</comment>
<evidence type="ECO:0000256" key="3">
    <source>
        <dbReference type="ARBA" id="ARBA00023110"/>
    </source>
</evidence>
<dbReference type="FunFam" id="3.10.50.40:FF:000006">
    <property type="entry name" value="Peptidyl-prolyl cis-trans isomerase"/>
    <property type="match status" value="1"/>
</dbReference>
<dbReference type="Gene3D" id="3.10.50.40">
    <property type="match status" value="1"/>
</dbReference>
<dbReference type="InterPro" id="IPR044609">
    <property type="entry name" value="FKBP2/11"/>
</dbReference>
<dbReference type="GO" id="GO:0003755">
    <property type="term" value="F:peptidyl-prolyl cis-trans isomerase activity"/>
    <property type="evidence" value="ECO:0007669"/>
    <property type="project" value="UniProtKB-KW"/>
</dbReference>
<dbReference type="PANTHER" id="PTHR45779">
    <property type="entry name" value="PEPTIDYLPROLYL ISOMERASE"/>
    <property type="match status" value="1"/>
</dbReference>
<dbReference type="Proteomes" id="UP000019384">
    <property type="component" value="Unassembled WGS sequence"/>
</dbReference>
<comment type="similarity">
    <text evidence="5">Belongs to the FKBP-type PPIase family. FKBP2 subfamily.</text>
</comment>
<gene>
    <name evidence="8" type="ORF">KUCA_T00002982001</name>
</gene>
<evidence type="ECO:0000256" key="5">
    <source>
        <dbReference type="ARBA" id="ARBA00024206"/>
    </source>
</evidence>
<dbReference type="GeneID" id="34520389"/>
<name>W6MW85_9ASCO</name>
<evidence type="ECO:0000256" key="6">
    <source>
        <dbReference type="PROSITE-ProRule" id="PRU00277"/>
    </source>
</evidence>
<sequence length="77" mass="8469">MHYEGRLDDGTVFDSSYTRGDPLQFTLGVGQVIQGWDQGLTNMCIGEKRKLTIPSHLAYGDRGVGPIPPKATLSKYI</sequence>
<keyword evidence="3 6" id="KW-0697">Rotamase</keyword>
<dbReference type="SUPFAM" id="SSF54534">
    <property type="entry name" value="FKBP-like"/>
    <property type="match status" value="1"/>
</dbReference>
<keyword evidence="9" id="KW-1185">Reference proteome</keyword>
<evidence type="ECO:0000256" key="1">
    <source>
        <dbReference type="ARBA" id="ARBA00000971"/>
    </source>
</evidence>
<dbReference type="STRING" id="1382522.W6MW85"/>
<dbReference type="Pfam" id="PF00254">
    <property type="entry name" value="FKBP_C"/>
    <property type="match status" value="1"/>
</dbReference>
<dbReference type="EMBL" id="HG793127">
    <property type="protein sequence ID" value="CDK27005.1"/>
    <property type="molecule type" value="Genomic_DNA"/>
</dbReference>
<dbReference type="PROSITE" id="PS50059">
    <property type="entry name" value="FKBP_PPIASE"/>
    <property type="match status" value="1"/>
</dbReference>
<dbReference type="HOGENOM" id="CLU_013615_12_3_1"/>
<organism evidence="8 9">
    <name type="scientific">Kuraishia capsulata CBS 1993</name>
    <dbReference type="NCBI Taxonomy" id="1382522"/>
    <lineage>
        <taxon>Eukaryota</taxon>
        <taxon>Fungi</taxon>
        <taxon>Dikarya</taxon>
        <taxon>Ascomycota</taxon>
        <taxon>Saccharomycotina</taxon>
        <taxon>Pichiomycetes</taxon>
        <taxon>Pichiales</taxon>
        <taxon>Pichiaceae</taxon>
        <taxon>Kuraishia</taxon>
    </lineage>
</organism>
<evidence type="ECO:0000313" key="9">
    <source>
        <dbReference type="Proteomes" id="UP000019384"/>
    </source>
</evidence>